<dbReference type="InterPro" id="IPR000182">
    <property type="entry name" value="GNAT_dom"/>
</dbReference>
<evidence type="ECO:0000256" key="4">
    <source>
        <dbReference type="ARBA" id="ARBA00051334"/>
    </source>
</evidence>
<dbReference type="Pfam" id="PF00583">
    <property type="entry name" value="Acetyltransf_1"/>
    <property type="match status" value="1"/>
</dbReference>
<reference evidence="7 8" key="1">
    <citation type="submission" date="2017-12" db="EMBL/GenBank/DDBJ databases">
        <title>The whole genome sequence of the Acidipropionibacterium virtanenii sp. nov. type strain JS278.</title>
        <authorList>
            <person name="Laine P."/>
            <person name="Deptula P."/>
            <person name="Varmanen P."/>
            <person name="Auvinen P."/>
        </authorList>
    </citation>
    <scope>NUCLEOTIDE SEQUENCE [LARGE SCALE GENOMIC DNA]</scope>
    <source>
        <strain evidence="7 8">JS278</strain>
    </source>
</reference>
<dbReference type="Proteomes" id="UP000251995">
    <property type="component" value="Chromosome"/>
</dbReference>
<dbReference type="KEGG" id="acij:JS278_02901"/>
<keyword evidence="8" id="KW-1185">Reference proteome</keyword>
<evidence type="ECO:0000256" key="2">
    <source>
        <dbReference type="ARBA" id="ARBA00023315"/>
    </source>
</evidence>
<dbReference type="GO" id="GO:0016747">
    <property type="term" value="F:acyltransferase activity, transferring groups other than amino-acyl groups"/>
    <property type="evidence" value="ECO:0007669"/>
    <property type="project" value="InterPro"/>
</dbReference>
<protein>
    <submittedName>
        <fullName evidence="7">L-amino acid N-acyltransferase MnaT</fullName>
        <ecNumber evidence="7">2.3.1.-</ecNumber>
    </submittedName>
</protein>
<dbReference type="PROSITE" id="PS51186">
    <property type="entry name" value="GNAT"/>
    <property type="match status" value="1"/>
</dbReference>
<keyword evidence="1 7" id="KW-0808">Transferase</keyword>
<dbReference type="InterPro" id="IPR016181">
    <property type="entry name" value="Acyl_CoA_acyltransferase"/>
</dbReference>
<gene>
    <name evidence="7" type="primary">mnaT</name>
    <name evidence="7" type="ORF">JS278_02901</name>
</gene>
<dbReference type="SUPFAM" id="SSF55729">
    <property type="entry name" value="Acyl-CoA N-acyltransferases (Nat)"/>
    <property type="match status" value="1"/>
</dbReference>
<evidence type="ECO:0000256" key="1">
    <source>
        <dbReference type="ARBA" id="ARBA00022679"/>
    </source>
</evidence>
<evidence type="ECO:0000259" key="6">
    <source>
        <dbReference type="PROSITE" id="PS51186"/>
    </source>
</evidence>
<dbReference type="PANTHER" id="PTHR43072:SF23">
    <property type="entry name" value="UPF0039 PROTEIN C11D3.02C"/>
    <property type="match status" value="1"/>
</dbReference>
<dbReference type="CDD" id="cd04301">
    <property type="entry name" value="NAT_SF"/>
    <property type="match status" value="1"/>
</dbReference>
<dbReference type="Gene3D" id="3.40.630.30">
    <property type="match status" value="1"/>
</dbReference>
<keyword evidence="2 7" id="KW-0012">Acyltransferase</keyword>
<comment type="catalytic activity">
    <reaction evidence="4">
        <text>L-methionine sulfone + acetyl-CoA = N-acetyl-L-methionine sulfone + CoA + H(+)</text>
        <dbReference type="Rhea" id="RHEA:47656"/>
        <dbReference type="ChEBI" id="CHEBI:15378"/>
        <dbReference type="ChEBI" id="CHEBI:57287"/>
        <dbReference type="ChEBI" id="CHEBI:57288"/>
        <dbReference type="ChEBI" id="CHEBI:87824"/>
        <dbReference type="ChEBI" id="CHEBI:87825"/>
    </reaction>
</comment>
<feature type="region of interest" description="Disordered" evidence="5">
    <location>
        <begin position="1"/>
        <end position="37"/>
    </location>
</feature>
<dbReference type="EC" id="2.3.1.-" evidence="7"/>
<accession>A0A344UXN7</accession>
<evidence type="ECO:0000313" key="7">
    <source>
        <dbReference type="EMBL" id="AXE40035.1"/>
    </source>
</evidence>
<sequence length="214" mass="23557">MRQPCRQRLVEAGATGAPSWIGHRPYSRSPHSDEKREKTLDIRDATAEDAAAIAEIYNHAIRHSTATWDTRTVDVANRRAWIADHQQAGDPVLVAVNTETPGEKHILGYASYSQWRPFDGYRHTVEHSIYVHPDLHGGGTGTALMAAIIDRARARGVHVMVAGIDAANTGSIRLHERFGFSAVGHLPQVGVKFGGWLDLTFLQLTLDDRAEPPS</sequence>
<feature type="domain" description="N-acetyltransferase" evidence="6">
    <location>
        <begin position="40"/>
        <end position="207"/>
    </location>
</feature>
<dbReference type="PANTHER" id="PTHR43072">
    <property type="entry name" value="N-ACETYLTRANSFERASE"/>
    <property type="match status" value="1"/>
</dbReference>
<comment type="catalytic activity">
    <reaction evidence="3">
        <text>L-methionine sulfoximine + acetyl-CoA = N-acetyl-L-methionine sulfoximine + CoA + H(+)</text>
        <dbReference type="Rhea" id="RHEA:47660"/>
        <dbReference type="ChEBI" id="CHEBI:15378"/>
        <dbReference type="ChEBI" id="CHEBI:57287"/>
        <dbReference type="ChEBI" id="CHEBI:57288"/>
        <dbReference type="ChEBI" id="CHEBI:87826"/>
        <dbReference type="ChEBI" id="CHEBI:87827"/>
    </reaction>
</comment>
<proteinExistence type="predicted"/>
<dbReference type="EMBL" id="CP025198">
    <property type="protein sequence ID" value="AXE40035.1"/>
    <property type="molecule type" value="Genomic_DNA"/>
</dbReference>
<organism evidence="7 8">
    <name type="scientific">Acidipropionibacterium virtanenii</name>
    <dbReference type="NCBI Taxonomy" id="2057246"/>
    <lineage>
        <taxon>Bacteria</taxon>
        <taxon>Bacillati</taxon>
        <taxon>Actinomycetota</taxon>
        <taxon>Actinomycetes</taxon>
        <taxon>Propionibacteriales</taxon>
        <taxon>Propionibacteriaceae</taxon>
        <taxon>Acidipropionibacterium</taxon>
    </lineage>
</organism>
<evidence type="ECO:0000313" key="8">
    <source>
        <dbReference type="Proteomes" id="UP000251995"/>
    </source>
</evidence>
<evidence type="ECO:0000256" key="3">
    <source>
        <dbReference type="ARBA" id="ARBA00050603"/>
    </source>
</evidence>
<evidence type="ECO:0000256" key="5">
    <source>
        <dbReference type="SAM" id="MobiDB-lite"/>
    </source>
</evidence>
<dbReference type="FunFam" id="3.40.630.30:FF:000026">
    <property type="entry name" value="Phosphinothricin acetyltransferase"/>
    <property type="match status" value="1"/>
</dbReference>
<dbReference type="AlphaFoldDB" id="A0A344UXN7"/>
<name>A0A344UXN7_9ACTN</name>